<dbReference type="STRING" id="1166073.SAMN05192530_11913"/>
<evidence type="ECO:0000313" key="3">
    <source>
        <dbReference type="EMBL" id="SDO90240.1"/>
    </source>
</evidence>
<sequence>MRARLACALLGSAITLGGSAWAQSPAAQQDATPPAVVTDPATATPETATLPPSYLPDDRRLPASVVDAFLAAPQPVLDLLSPGRERQGRISVLASSDLRTVKALVEYARTAPVDTVMDIGAGLQRAAREADRAGRPAYGLAIQEIVAENDVASLNRAYAMAERGAGDVPQTAALGGAGGGATGGQSSGTVSGSNFGAAGGTGGANGDSTVETRLGSYPVYSSSISAYRTSDGGGGTSQLLILGGTGGGIPASPAD</sequence>
<feature type="signal peptide" evidence="2">
    <location>
        <begin position="1"/>
        <end position="22"/>
    </location>
</feature>
<protein>
    <submittedName>
        <fullName evidence="3">Uncharacterized protein</fullName>
    </submittedName>
</protein>
<keyword evidence="2" id="KW-0732">Signal</keyword>
<feature type="compositionally biased region" description="Low complexity" evidence="1">
    <location>
        <begin position="30"/>
        <end position="52"/>
    </location>
</feature>
<dbReference type="AlphaFoldDB" id="A0A1H0ND51"/>
<evidence type="ECO:0000313" key="4">
    <source>
        <dbReference type="Proteomes" id="UP000198793"/>
    </source>
</evidence>
<gene>
    <name evidence="3" type="ORF">SAMN05192530_11913</name>
</gene>
<accession>A0A1H0ND51</accession>
<feature type="region of interest" description="Disordered" evidence="1">
    <location>
        <begin position="25"/>
        <end position="56"/>
    </location>
</feature>
<evidence type="ECO:0000256" key="1">
    <source>
        <dbReference type="SAM" id="MobiDB-lite"/>
    </source>
</evidence>
<organism evidence="3 4">
    <name type="scientific">Aureimonas jatrophae</name>
    <dbReference type="NCBI Taxonomy" id="1166073"/>
    <lineage>
        <taxon>Bacteria</taxon>
        <taxon>Pseudomonadati</taxon>
        <taxon>Pseudomonadota</taxon>
        <taxon>Alphaproteobacteria</taxon>
        <taxon>Hyphomicrobiales</taxon>
        <taxon>Aurantimonadaceae</taxon>
        <taxon>Aureimonas</taxon>
    </lineage>
</organism>
<name>A0A1H0ND51_9HYPH</name>
<dbReference type="RefSeq" id="WP_090677222.1">
    <property type="nucleotide sequence ID" value="NZ_FNIT01000019.1"/>
</dbReference>
<dbReference type="EMBL" id="FNIT01000019">
    <property type="protein sequence ID" value="SDO90240.1"/>
    <property type="molecule type" value="Genomic_DNA"/>
</dbReference>
<dbReference type="Proteomes" id="UP000198793">
    <property type="component" value="Unassembled WGS sequence"/>
</dbReference>
<evidence type="ECO:0000256" key="2">
    <source>
        <dbReference type="SAM" id="SignalP"/>
    </source>
</evidence>
<keyword evidence="4" id="KW-1185">Reference proteome</keyword>
<reference evidence="3 4" key="1">
    <citation type="submission" date="2016-10" db="EMBL/GenBank/DDBJ databases">
        <authorList>
            <person name="de Groot N.N."/>
        </authorList>
    </citation>
    <scope>NUCLEOTIDE SEQUENCE [LARGE SCALE GENOMIC DNA]</scope>
    <source>
        <strain evidence="4">L7-484,KACC 16230,DSM 25025</strain>
    </source>
</reference>
<proteinExistence type="predicted"/>
<feature type="chain" id="PRO_5011781995" evidence="2">
    <location>
        <begin position="23"/>
        <end position="255"/>
    </location>
</feature>